<keyword evidence="1" id="KW-0805">Transcription regulation</keyword>
<keyword evidence="3" id="KW-0804">Transcription</keyword>
<dbReference type="Proteomes" id="UP001196301">
    <property type="component" value="Unassembled WGS sequence"/>
</dbReference>
<keyword evidence="6" id="KW-1185">Reference proteome</keyword>
<evidence type="ECO:0000256" key="2">
    <source>
        <dbReference type="ARBA" id="ARBA00023125"/>
    </source>
</evidence>
<keyword evidence="2" id="KW-0238">DNA-binding</keyword>
<dbReference type="SMART" id="SM00342">
    <property type="entry name" value="HTH_ARAC"/>
    <property type="match status" value="1"/>
</dbReference>
<organism evidence="5 6">
    <name type="scientific">Intestinibacter bartlettii</name>
    <dbReference type="NCBI Taxonomy" id="261299"/>
    <lineage>
        <taxon>Bacteria</taxon>
        <taxon>Bacillati</taxon>
        <taxon>Bacillota</taxon>
        <taxon>Clostridia</taxon>
        <taxon>Peptostreptococcales</taxon>
        <taxon>Peptostreptococcaceae</taxon>
        <taxon>Intestinibacter</taxon>
    </lineage>
</organism>
<dbReference type="PROSITE" id="PS00041">
    <property type="entry name" value="HTH_ARAC_FAMILY_1"/>
    <property type="match status" value="1"/>
</dbReference>
<feature type="domain" description="HTH araC/xylS-type" evidence="4">
    <location>
        <begin position="197"/>
        <end position="295"/>
    </location>
</feature>
<dbReference type="InterPro" id="IPR003313">
    <property type="entry name" value="AraC-bd"/>
</dbReference>
<dbReference type="Pfam" id="PF12833">
    <property type="entry name" value="HTH_18"/>
    <property type="match status" value="1"/>
</dbReference>
<dbReference type="CDD" id="cd02208">
    <property type="entry name" value="cupin_RmlC-like"/>
    <property type="match status" value="1"/>
</dbReference>
<accession>A0ABS6DX53</accession>
<dbReference type="RefSeq" id="WP_216569117.1">
    <property type="nucleotide sequence ID" value="NZ_JAHLOQ010000012.1"/>
</dbReference>
<reference evidence="5 6" key="1">
    <citation type="submission" date="2021-06" db="EMBL/GenBank/DDBJ databases">
        <authorList>
            <person name="Sun Q."/>
            <person name="Li D."/>
        </authorList>
    </citation>
    <scope>NUCLEOTIDE SEQUENCE [LARGE SCALE GENOMIC DNA]</scope>
    <source>
        <strain evidence="5 6">N19</strain>
    </source>
</reference>
<gene>
    <name evidence="5" type="ORF">KQI20_06005</name>
</gene>
<proteinExistence type="predicted"/>
<dbReference type="Pfam" id="PF02311">
    <property type="entry name" value="AraC_binding"/>
    <property type="match status" value="1"/>
</dbReference>
<evidence type="ECO:0000259" key="4">
    <source>
        <dbReference type="PROSITE" id="PS01124"/>
    </source>
</evidence>
<evidence type="ECO:0000313" key="5">
    <source>
        <dbReference type="EMBL" id="MBU5335988.1"/>
    </source>
</evidence>
<protein>
    <submittedName>
        <fullName evidence="5">AraC family transcriptional regulator</fullName>
    </submittedName>
</protein>
<dbReference type="PANTHER" id="PTHR43280:SF28">
    <property type="entry name" value="HTH-TYPE TRANSCRIPTIONAL ACTIVATOR RHAS"/>
    <property type="match status" value="1"/>
</dbReference>
<comment type="caution">
    <text evidence="5">The sequence shown here is derived from an EMBL/GenBank/DDBJ whole genome shotgun (WGS) entry which is preliminary data.</text>
</comment>
<evidence type="ECO:0000256" key="3">
    <source>
        <dbReference type="ARBA" id="ARBA00023163"/>
    </source>
</evidence>
<dbReference type="InterPro" id="IPR018060">
    <property type="entry name" value="HTH_AraC"/>
</dbReference>
<evidence type="ECO:0000313" key="6">
    <source>
        <dbReference type="Proteomes" id="UP001196301"/>
    </source>
</evidence>
<sequence>MKRKIIVANNLLEKKKYGDYTFPIDFDYNTLFAYEYGFLDYHWHYEMTFSVILEGSMEYRVNDKIYNMKTGDGLFINSHTLHTAKGYNNKDCAFLALMFRPNFIFGHEESIIKTKYIDIIENSGQCPAFFLNSNNQSHQKILSLVLEASDIFYEKKSCYELLVKSKVCEMWTLFFNEINPILQDEQNFNSNDVIRLSKILNFIHSNYQSKITLDDISESCNISKSECCRFFKKATRQTPFEYLLNYRIKKSIPLLLSDKYNITEISENVGFSNASYYTEIFKRIMDLSPTKYKKENLVKLQKCQ</sequence>
<name>A0ABS6DX53_9FIRM</name>
<dbReference type="PROSITE" id="PS01124">
    <property type="entry name" value="HTH_ARAC_FAMILY_2"/>
    <property type="match status" value="1"/>
</dbReference>
<dbReference type="PANTHER" id="PTHR43280">
    <property type="entry name" value="ARAC-FAMILY TRANSCRIPTIONAL REGULATOR"/>
    <property type="match status" value="1"/>
</dbReference>
<dbReference type="InterPro" id="IPR018062">
    <property type="entry name" value="HTH_AraC-typ_CS"/>
</dbReference>
<evidence type="ECO:0000256" key="1">
    <source>
        <dbReference type="ARBA" id="ARBA00023015"/>
    </source>
</evidence>
<dbReference type="EMBL" id="JAHLOQ010000012">
    <property type="protein sequence ID" value="MBU5335988.1"/>
    <property type="molecule type" value="Genomic_DNA"/>
</dbReference>